<evidence type="ECO:0000313" key="1">
    <source>
        <dbReference type="EMBL" id="BFG71528.1"/>
    </source>
</evidence>
<dbReference type="Gene3D" id="3.40.630.30">
    <property type="match status" value="1"/>
</dbReference>
<proteinExistence type="predicted"/>
<dbReference type="EMBL" id="AP029612">
    <property type="protein sequence ID" value="BFG71528.1"/>
    <property type="molecule type" value="Genomic_DNA"/>
</dbReference>
<dbReference type="RefSeq" id="WP_353549157.1">
    <property type="nucleotide sequence ID" value="NZ_AP029612.1"/>
</dbReference>
<dbReference type="AlphaFoldDB" id="A0AAT9GLM5"/>
<accession>A0AAT9GLM5</accession>
<evidence type="ECO:0008006" key="2">
    <source>
        <dbReference type="Google" id="ProtNLM"/>
    </source>
</evidence>
<sequence>MHLIEVNDAATKKEFLEVSARLNQHNPAYIRPLDNEVEAVFDPEKNKQFKYGTAKRWIAETDDGEVVGRIAAFTSSKYINKGTDFPTGGIGFFDCINDQATANLLFDTAKQWLQEQGMEAMDGPINYGDRDKWWGLMVEGFDKEPMYGMSFNPDYYESLFTGYGFQNYYNQYYYSMKVDDPLPPRFPERHAKFKGKPGYEAKHVKLSELEKYAGDFATVYNAAWAQHGENKEITKEQVIKLFKTMKPIMDERVVWFAYYKDEPIAMFINIPDINQYFKHFNGKFGILQKLHLLWMKYTGVCKRLTGLAFGVVPKYQALGIDSFLIYECGLLIQNKGWYFEYEMGWAGDWNPKMLNIYKSLGGSQSRRMVTFRYLFDQNKAFERHPEMEYK</sequence>
<organism evidence="1">
    <name type="scientific">Sediminibacterium sp. KACHI17</name>
    <dbReference type="NCBI Taxonomy" id="1751071"/>
    <lineage>
        <taxon>Bacteria</taxon>
        <taxon>Pseudomonadati</taxon>
        <taxon>Bacteroidota</taxon>
        <taxon>Chitinophagia</taxon>
        <taxon>Chitinophagales</taxon>
        <taxon>Chitinophagaceae</taxon>
        <taxon>Sediminibacterium</taxon>
    </lineage>
</organism>
<name>A0AAT9GLM5_9BACT</name>
<dbReference type="PANTHER" id="PTHR41368">
    <property type="entry name" value="PROTEIN YGHO"/>
    <property type="match status" value="1"/>
</dbReference>
<dbReference type="InterPro" id="IPR039968">
    <property type="entry name" value="BcerS-like"/>
</dbReference>
<gene>
    <name evidence="1" type="ORF">KACHI17_24090</name>
</gene>
<dbReference type="PANTHER" id="PTHR41368:SF1">
    <property type="entry name" value="PROTEIN YGHO"/>
    <property type="match status" value="1"/>
</dbReference>
<reference evidence="1" key="1">
    <citation type="submission" date="2024-02" db="EMBL/GenBank/DDBJ databases">
        <title>Sediminibacterium planktonica sp. nov. and Sediminibacterium longus sp. nov., isolated from surface lake and river water.</title>
        <authorList>
            <person name="Watanabe K."/>
            <person name="Takemine S."/>
            <person name="Ishii Y."/>
            <person name="Ogata Y."/>
            <person name="Shindo C."/>
            <person name="Suda W."/>
        </authorList>
    </citation>
    <scope>NUCLEOTIDE SEQUENCE</scope>
    <source>
        <strain evidence="1">KACHI17</strain>
    </source>
</reference>
<dbReference type="InterPro" id="IPR016181">
    <property type="entry name" value="Acyl_CoA_acyltransferase"/>
</dbReference>
<dbReference type="SUPFAM" id="SSF55729">
    <property type="entry name" value="Acyl-CoA N-acyltransferases (Nat)"/>
    <property type="match status" value="1"/>
</dbReference>
<protein>
    <recommendedName>
        <fullName evidence="2">N-acetyltransferase</fullName>
    </recommendedName>
</protein>